<dbReference type="InterPro" id="IPR001680">
    <property type="entry name" value="WD40_rpt"/>
</dbReference>
<dbReference type="SMART" id="SM00320">
    <property type="entry name" value="WD40"/>
    <property type="match status" value="7"/>
</dbReference>
<dbReference type="Pfam" id="PF00400">
    <property type="entry name" value="WD40"/>
    <property type="match status" value="3"/>
</dbReference>
<feature type="repeat" description="WD" evidence="6">
    <location>
        <begin position="405"/>
        <end position="446"/>
    </location>
</feature>
<feature type="signal peptide" evidence="8">
    <location>
        <begin position="1"/>
        <end position="29"/>
    </location>
</feature>
<evidence type="ECO:0000256" key="3">
    <source>
        <dbReference type="ARBA" id="ARBA00022723"/>
    </source>
</evidence>
<dbReference type="EMBL" id="QNRR01000010">
    <property type="protein sequence ID" value="RBP39117.1"/>
    <property type="molecule type" value="Genomic_DNA"/>
</dbReference>
<name>A0A366HD06_9BACT</name>
<dbReference type="Pfam" id="PF07635">
    <property type="entry name" value="PSCyt1"/>
    <property type="match status" value="1"/>
</dbReference>
<dbReference type="InterPro" id="IPR020472">
    <property type="entry name" value="WD40_PAC1"/>
</dbReference>
<dbReference type="InterPro" id="IPR011429">
    <property type="entry name" value="Cyt_c_Planctomycete-type"/>
</dbReference>
<evidence type="ECO:0000256" key="7">
    <source>
        <dbReference type="PROSITE-ProRule" id="PRU00433"/>
    </source>
</evidence>
<keyword evidence="4" id="KW-0677">Repeat</keyword>
<dbReference type="PANTHER" id="PTHR19848">
    <property type="entry name" value="WD40 REPEAT PROTEIN"/>
    <property type="match status" value="1"/>
</dbReference>
<dbReference type="GO" id="GO:0020037">
    <property type="term" value="F:heme binding"/>
    <property type="evidence" value="ECO:0007669"/>
    <property type="project" value="InterPro"/>
</dbReference>
<evidence type="ECO:0000256" key="4">
    <source>
        <dbReference type="ARBA" id="ARBA00022737"/>
    </source>
</evidence>
<dbReference type="PROSITE" id="PS50082">
    <property type="entry name" value="WD_REPEATS_2"/>
    <property type="match status" value="3"/>
</dbReference>
<dbReference type="PROSITE" id="PS50294">
    <property type="entry name" value="WD_REPEATS_REGION"/>
    <property type="match status" value="2"/>
</dbReference>
<dbReference type="Gene3D" id="2.130.10.10">
    <property type="entry name" value="YVTN repeat-like/Quinoprotein amine dehydrogenase"/>
    <property type="match status" value="2"/>
</dbReference>
<evidence type="ECO:0000259" key="9">
    <source>
        <dbReference type="PROSITE" id="PS51007"/>
    </source>
</evidence>
<keyword evidence="3 7" id="KW-0479">Metal-binding</keyword>
<evidence type="ECO:0000313" key="10">
    <source>
        <dbReference type="EMBL" id="RBP39117.1"/>
    </source>
</evidence>
<evidence type="ECO:0000256" key="1">
    <source>
        <dbReference type="ARBA" id="ARBA00022574"/>
    </source>
</evidence>
<dbReference type="OrthoDB" id="511103at2"/>
<gene>
    <name evidence="10" type="ORF">DES53_110141</name>
</gene>
<dbReference type="InterPro" id="IPR019775">
    <property type="entry name" value="WD40_repeat_CS"/>
</dbReference>
<protein>
    <submittedName>
        <fullName evidence="10">WD40 repeat protein</fullName>
    </submittedName>
</protein>
<dbReference type="GO" id="GO:0009055">
    <property type="term" value="F:electron transfer activity"/>
    <property type="evidence" value="ECO:0007669"/>
    <property type="project" value="InterPro"/>
</dbReference>
<reference evidence="10 11" key="1">
    <citation type="submission" date="2018-06" db="EMBL/GenBank/DDBJ databases">
        <title>Genomic Encyclopedia of Type Strains, Phase IV (KMG-IV): sequencing the most valuable type-strain genomes for metagenomic binning, comparative biology and taxonomic classification.</title>
        <authorList>
            <person name="Goeker M."/>
        </authorList>
    </citation>
    <scope>NUCLEOTIDE SEQUENCE [LARGE SCALE GENOMIC DNA]</scope>
    <source>
        <strain evidence="10 11">DSM 25532</strain>
    </source>
</reference>
<dbReference type="PANTHER" id="PTHR19848:SF8">
    <property type="entry name" value="F-BOX AND WD REPEAT DOMAIN CONTAINING 7"/>
    <property type="match status" value="1"/>
</dbReference>
<evidence type="ECO:0000256" key="2">
    <source>
        <dbReference type="ARBA" id="ARBA00022617"/>
    </source>
</evidence>
<keyword evidence="8" id="KW-0732">Signal</keyword>
<evidence type="ECO:0000256" key="5">
    <source>
        <dbReference type="ARBA" id="ARBA00023004"/>
    </source>
</evidence>
<proteinExistence type="predicted"/>
<dbReference type="PROSITE" id="PS00678">
    <property type="entry name" value="WD_REPEATS_1"/>
    <property type="match status" value="3"/>
</dbReference>
<dbReference type="PROSITE" id="PS51007">
    <property type="entry name" value="CYTC"/>
    <property type="match status" value="1"/>
</dbReference>
<dbReference type="AlphaFoldDB" id="A0A366HD06"/>
<dbReference type="CDD" id="cd00200">
    <property type="entry name" value="WD40"/>
    <property type="match status" value="1"/>
</dbReference>
<comment type="caution">
    <text evidence="10">The sequence shown here is derived from an EMBL/GenBank/DDBJ whole genome shotgun (WGS) entry which is preliminary data.</text>
</comment>
<feature type="repeat" description="WD" evidence="6">
    <location>
        <begin position="312"/>
        <end position="353"/>
    </location>
</feature>
<dbReference type="RefSeq" id="WP_113960881.1">
    <property type="nucleotide sequence ID" value="NZ_QNRR01000010.1"/>
</dbReference>
<feature type="repeat" description="WD" evidence="6">
    <location>
        <begin position="270"/>
        <end position="311"/>
    </location>
</feature>
<keyword evidence="1 6" id="KW-0853">WD repeat</keyword>
<keyword evidence="2 7" id="KW-0349">Heme</keyword>
<dbReference type="InterPro" id="IPR036322">
    <property type="entry name" value="WD40_repeat_dom_sf"/>
</dbReference>
<dbReference type="InterPro" id="IPR015943">
    <property type="entry name" value="WD40/YVTN_repeat-like_dom_sf"/>
</dbReference>
<dbReference type="PRINTS" id="PR00320">
    <property type="entry name" value="GPROTEINBRPT"/>
</dbReference>
<sequence length="450" mass="48075">MSFLPRLTIHRISLLAAMGMMAFNSEAGADTKAAMRVLRDQCVSCHKPGKAKGGLLLTTHEKMMVGGDNGSPIMPGKGADSLLYQVVLKEGDPHMPPKKQLADTDVAALKSWIDGGAVWDASVFDEAPVARPVKLAPPPQSYQPVLAVALSPDEKLLAYSRGSSVILIDMTKPERPVAGKLEGGHTEPVQSLAWTPDGKQLITGGYQRIMVWDTITHQQVRTLNGPLLGSITALALDKTGETLFAGDGEAGGAGFLRKFNLKDGTLSGTWKAHEDTIYALRLSPSGDRLLSGSADKLAKLWDLATLKLVAIYEGHTNHVLAVAFNKDATQIATAGADREVKVWDVKSKEQDVSLGDKKTVYTALAWTPDGKALAVVTEKGHGSVYTELTKHTGEQRSDTGKEKKLTTVNENLTSVAITGDAKSVFAGAFNGKVYIWDAATGQPKGELEPK</sequence>
<accession>A0A366HD06</accession>
<dbReference type="InterPro" id="IPR009056">
    <property type="entry name" value="Cyt_c-like_dom"/>
</dbReference>
<dbReference type="InterPro" id="IPR036909">
    <property type="entry name" value="Cyt_c-like_dom_sf"/>
</dbReference>
<feature type="chain" id="PRO_5017073965" evidence="8">
    <location>
        <begin position="30"/>
        <end position="450"/>
    </location>
</feature>
<dbReference type="SUPFAM" id="SSF50978">
    <property type="entry name" value="WD40 repeat-like"/>
    <property type="match status" value="1"/>
</dbReference>
<evidence type="ECO:0000313" key="11">
    <source>
        <dbReference type="Proteomes" id="UP000253426"/>
    </source>
</evidence>
<evidence type="ECO:0000256" key="8">
    <source>
        <dbReference type="SAM" id="SignalP"/>
    </source>
</evidence>
<dbReference type="GO" id="GO:0046872">
    <property type="term" value="F:metal ion binding"/>
    <property type="evidence" value="ECO:0007669"/>
    <property type="project" value="UniProtKB-KW"/>
</dbReference>
<evidence type="ECO:0000256" key="6">
    <source>
        <dbReference type="PROSITE-ProRule" id="PRU00221"/>
    </source>
</evidence>
<keyword evidence="5 7" id="KW-0408">Iron</keyword>
<organism evidence="10 11">
    <name type="scientific">Roseimicrobium gellanilyticum</name>
    <dbReference type="NCBI Taxonomy" id="748857"/>
    <lineage>
        <taxon>Bacteria</taxon>
        <taxon>Pseudomonadati</taxon>
        <taxon>Verrucomicrobiota</taxon>
        <taxon>Verrucomicrobiia</taxon>
        <taxon>Verrucomicrobiales</taxon>
        <taxon>Verrucomicrobiaceae</taxon>
        <taxon>Roseimicrobium</taxon>
    </lineage>
</organism>
<keyword evidence="11" id="KW-1185">Reference proteome</keyword>
<dbReference type="Proteomes" id="UP000253426">
    <property type="component" value="Unassembled WGS sequence"/>
</dbReference>
<dbReference type="SUPFAM" id="SSF46626">
    <property type="entry name" value="Cytochrome c"/>
    <property type="match status" value="1"/>
</dbReference>
<feature type="domain" description="Cytochrome c" evidence="9">
    <location>
        <begin position="14"/>
        <end position="117"/>
    </location>
</feature>